<protein>
    <submittedName>
        <fullName evidence="2">Uncharacterized protein</fullName>
    </submittedName>
</protein>
<proteinExistence type="predicted"/>
<evidence type="ECO:0000313" key="2">
    <source>
        <dbReference type="EMBL" id="KAK3201558.1"/>
    </source>
</evidence>
<feature type="compositionally biased region" description="Polar residues" evidence="1">
    <location>
        <begin position="121"/>
        <end position="137"/>
    </location>
</feature>
<feature type="region of interest" description="Disordered" evidence="1">
    <location>
        <begin position="1"/>
        <end position="33"/>
    </location>
</feature>
<evidence type="ECO:0000313" key="3">
    <source>
        <dbReference type="Proteomes" id="UP001280581"/>
    </source>
</evidence>
<organism evidence="2 3">
    <name type="scientific">Pseudopithomyces chartarum</name>
    <dbReference type="NCBI Taxonomy" id="1892770"/>
    <lineage>
        <taxon>Eukaryota</taxon>
        <taxon>Fungi</taxon>
        <taxon>Dikarya</taxon>
        <taxon>Ascomycota</taxon>
        <taxon>Pezizomycotina</taxon>
        <taxon>Dothideomycetes</taxon>
        <taxon>Pleosporomycetidae</taxon>
        <taxon>Pleosporales</taxon>
        <taxon>Massarineae</taxon>
        <taxon>Didymosphaeriaceae</taxon>
        <taxon>Pseudopithomyces</taxon>
    </lineage>
</organism>
<feature type="compositionally biased region" description="Basic and acidic residues" evidence="1">
    <location>
        <begin position="342"/>
        <end position="351"/>
    </location>
</feature>
<feature type="region of interest" description="Disordered" evidence="1">
    <location>
        <begin position="282"/>
        <end position="355"/>
    </location>
</feature>
<feature type="compositionally biased region" description="Polar residues" evidence="1">
    <location>
        <begin position="1"/>
        <end position="10"/>
    </location>
</feature>
<dbReference type="AlphaFoldDB" id="A0AAN6LNM4"/>
<dbReference type="EMBL" id="WVTA01000016">
    <property type="protein sequence ID" value="KAK3201558.1"/>
    <property type="molecule type" value="Genomic_DNA"/>
</dbReference>
<name>A0AAN6LNM4_9PLEO</name>
<sequence length="536" mass="58865">MGSPLDSQMPLQRAGSPPRKPSFALDKRTPRSSTRYLTIAGSEQPKRDIIEIMLGDITTSATEAPLSRHASLDLSEKCTTPQNAHAPSIASDEDAHALDTVDLFEEQTVPANEGHEHKTAINSAASSTHAQQDSNQGGEDVSHEQMRTALEYAYRSVLQYGVRMPVLANKLQENIHNTQGLWFKRQMTPRDIIAHAIWFETRAVQQWNVDRLGGRAQSDASTNVPNEDKFFPIRWGAIQASIEVRKQRCVVAIQVKAVEKVRLADQSSQGCSLKAVPQISRKKTVPGVASNNRANAPRAAAKSANGARLPRSPASAAHKQDHDDDGASDVAHALEFQGNEQSVRRNEEARKKATKKKAIDKSYACLLIAPPSNVPFPAAGTQANVTAVELLVFFPRYTRCIDVIERLVSNGGTHGIFEHIMLVHCNLDNQPGSLRNTILKMVQPRMRLGAGIAKWTVSSHVVPANHDEDNLSIAGLRNRRPSEGPFYTKGASQHDMDSSPIQFKDLANHVETFPSGLDALDLTRCVLHAMKNPEEK</sequence>
<feature type="compositionally biased region" description="Low complexity" evidence="1">
    <location>
        <begin position="289"/>
        <end position="308"/>
    </location>
</feature>
<evidence type="ECO:0000256" key="1">
    <source>
        <dbReference type="SAM" id="MobiDB-lite"/>
    </source>
</evidence>
<feature type="region of interest" description="Disordered" evidence="1">
    <location>
        <begin position="121"/>
        <end position="143"/>
    </location>
</feature>
<gene>
    <name evidence="2" type="ORF">GRF29_185g1303632</name>
</gene>
<reference evidence="2 3" key="1">
    <citation type="submission" date="2021-02" db="EMBL/GenBank/DDBJ databases">
        <title>Genome assembly of Pseudopithomyces chartarum.</title>
        <authorList>
            <person name="Jauregui R."/>
            <person name="Singh J."/>
            <person name="Voisey C."/>
        </authorList>
    </citation>
    <scope>NUCLEOTIDE SEQUENCE [LARGE SCALE GENOMIC DNA]</scope>
    <source>
        <strain evidence="2 3">AGR01</strain>
    </source>
</reference>
<accession>A0AAN6LNM4</accession>
<keyword evidence="3" id="KW-1185">Reference proteome</keyword>
<comment type="caution">
    <text evidence="2">The sequence shown here is derived from an EMBL/GenBank/DDBJ whole genome shotgun (WGS) entry which is preliminary data.</text>
</comment>
<dbReference type="Proteomes" id="UP001280581">
    <property type="component" value="Unassembled WGS sequence"/>
</dbReference>